<name>A0A1A7MPW4_AURPU</name>
<gene>
    <name evidence="3" type="ORF">D6D15_01136</name>
    <name evidence="1" type="ORF">D6D21_02777</name>
    <name evidence="2" type="ORF">D6D22_01703</name>
</gene>
<dbReference type="AlphaFoldDB" id="A0A1A7MPW4"/>
<proteinExistence type="predicted"/>
<reference evidence="4 5" key="1">
    <citation type="submission" date="2018-10" db="EMBL/GenBank/DDBJ databases">
        <title>Fifty Aureobasidium pullulans genomes reveal a recombining polyextremotolerant generalist.</title>
        <authorList>
            <person name="Gostincar C."/>
            <person name="Turk M."/>
            <person name="Zajc J."/>
            <person name="Gunde-Cimerman N."/>
        </authorList>
    </citation>
    <scope>NUCLEOTIDE SEQUENCE [LARGE SCALE GENOMIC DNA]</scope>
    <source>
        <strain evidence="3 4">EXF-10507</strain>
        <strain evidence="1 5">EXF-10796</strain>
        <strain evidence="2 6">EXF-11013</strain>
    </source>
</reference>
<organism evidence="2 6">
    <name type="scientific">Aureobasidium pullulans</name>
    <name type="common">Black yeast</name>
    <name type="synonym">Pullularia pullulans</name>
    <dbReference type="NCBI Taxonomy" id="5580"/>
    <lineage>
        <taxon>Eukaryota</taxon>
        <taxon>Fungi</taxon>
        <taxon>Dikarya</taxon>
        <taxon>Ascomycota</taxon>
        <taxon>Pezizomycotina</taxon>
        <taxon>Dothideomycetes</taxon>
        <taxon>Dothideomycetidae</taxon>
        <taxon>Dothideales</taxon>
        <taxon>Saccotheciaceae</taxon>
        <taxon>Aureobasidium</taxon>
    </lineage>
</organism>
<dbReference type="Proteomes" id="UP000310687">
    <property type="component" value="Unassembled WGS sequence"/>
</dbReference>
<protein>
    <submittedName>
        <fullName evidence="2">Uncharacterized protein</fullName>
    </submittedName>
</protein>
<evidence type="ECO:0000313" key="5">
    <source>
        <dbReference type="Proteomes" id="UP000309076"/>
    </source>
</evidence>
<sequence length="274" mass="30441">MTTTLSALSTTLDQMASLTPSELQAALDAYALTPGQEQVLRELLSRFVGSVTSPESSPPSQLPSVSNNPWKVFRRIEALNIPDHFQSILNLGSASFVNSYDDAIIHDNLMPATRRAQQQSVQRLRELFTALALYDIARSRFARFSGNRLSDRMKDELNSLLRGCDASQQYKVGKNLDHICKIFGPGCVFYLDGCLSNDFLCKKFTSSGQYHDGAVEHLSALGLKQLAEESGANEFARHARCLSVSYLELRTSQNCWTGRTCAQAFQGSREMEKL</sequence>
<evidence type="ECO:0000313" key="2">
    <source>
        <dbReference type="EMBL" id="THW49528.1"/>
    </source>
</evidence>
<dbReference type="EMBL" id="QZAR01000009">
    <property type="protein sequence ID" value="THW95779.1"/>
    <property type="molecule type" value="Genomic_DNA"/>
</dbReference>
<dbReference type="EMBL" id="QZAM01000035">
    <property type="protein sequence ID" value="THW48760.1"/>
    <property type="molecule type" value="Genomic_DNA"/>
</dbReference>
<comment type="caution">
    <text evidence="2">The sequence shown here is derived from an EMBL/GenBank/DDBJ whole genome shotgun (WGS) entry which is preliminary data.</text>
</comment>
<dbReference type="Proteomes" id="UP000309076">
    <property type="component" value="Unassembled WGS sequence"/>
</dbReference>
<evidence type="ECO:0000313" key="3">
    <source>
        <dbReference type="EMBL" id="THW95779.1"/>
    </source>
</evidence>
<dbReference type="Proteomes" id="UP000304928">
    <property type="component" value="Unassembled WGS sequence"/>
</dbReference>
<evidence type="ECO:0000313" key="1">
    <source>
        <dbReference type="EMBL" id="THW48760.1"/>
    </source>
</evidence>
<evidence type="ECO:0000313" key="4">
    <source>
        <dbReference type="Proteomes" id="UP000304928"/>
    </source>
</evidence>
<accession>A0A1A7MPW4</accession>
<evidence type="ECO:0000313" key="6">
    <source>
        <dbReference type="Proteomes" id="UP000310687"/>
    </source>
</evidence>
<dbReference type="EMBL" id="QZAL01000013">
    <property type="protein sequence ID" value="THW49528.1"/>
    <property type="molecule type" value="Genomic_DNA"/>
</dbReference>